<reference evidence="2 3" key="1">
    <citation type="submission" date="2019-04" db="EMBL/GenBank/DDBJ databases">
        <title>Isachenkonia alkalipeptolytica gen. nov. sp. nov. a new anaerobic, alkiliphilic organothrophic bacterium capable to reduce synthesized ferrihydrite isolated from a soda lake.</title>
        <authorList>
            <person name="Toshchakov S.V."/>
            <person name="Zavarzina D.G."/>
            <person name="Zhilina T.N."/>
            <person name="Kostrikina N.A."/>
            <person name="Kublanov I.V."/>
        </authorList>
    </citation>
    <scope>NUCLEOTIDE SEQUENCE [LARGE SCALE GENOMIC DNA]</scope>
    <source>
        <strain evidence="2 3">Z-1701</strain>
    </source>
</reference>
<dbReference type="GO" id="GO:0016020">
    <property type="term" value="C:membrane"/>
    <property type="evidence" value="ECO:0007669"/>
    <property type="project" value="TreeGrafter"/>
</dbReference>
<protein>
    <submittedName>
        <fullName evidence="2">Alpha/beta hydrolase</fullName>
    </submittedName>
</protein>
<dbReference type="InterPro" id="IPR029058">
    <property type="entry name" value="AB_hydrolase_fold"/>
</dbReference>
<dbReference type="SUPFAM" id="SSF53474">
    <property type="entry name" value="alpha/beta-Hydrolases"/>
    <property type="match status" value="1"/>
</dbReference>
<evidence type="ECO:0000313" key="3">
    <source>
        <dbReference type="Proteomes" id="UP000449710"/>
    </source>
</evidence>
<feature type="domain" description="AB hydrolase-1" evidence="1">
    <location>
        <begin position="24"/>
        <end position="254"/>
    </location>
</feature>
<dbReference type="InterPro" id="IPR000073">
    <property type="entry name" value="AB_hydrolase_1"/>
</dbReference>
<dbReference type="Proteomes" id="UP000449710">
    <property type="component" value="Unassembled WGS sequence"/>
</dbReference>
<accession>A0AA43XLT3</accession>
<evidence type="ECO:0000313" key="2">
    <source>
        <dbReference type="EMBL" id="NBG88686.1"/>
    </source>
</evidence>
<keyword evidence="2" id="KW-0378">Hydrolase</keyword>
<comment type="caution">
    <text evidence="2">The sequence shown here is derived from an EMBL/GenBank/DDBJ whole genome shotgun (WGS) entry which is preliminary data.</text>
</comment>
<dbReference type="AlphaFoldDB" id="A0AA43XLT3"/>
<dbReference type="InterPro" id="IPR050266">
    <property type="entry name" value="AB_hydrolase_sf"/>
</dbReference>
<dbReference type="Gene3D" id="3.40.50.1820">
    <property type="entry name" value="alpha/beta hydrolase"/>
    <property type="match status" value="1"/>
</dbReference>
<dbReference type="EMBL" id="SUMG01000010">
    <property type="protein sequence ID" value="NBG88686.1"/>
    <property type="molecule type" value="Genomic_DNA"/>
</dbReference>
<evidence type="ECO:0000259" key="1">
    <source>
        <dbReference type="Pfam" id="PF00561"/>
    </source>
</evidence>
<dbReference type="PRINTS" id="PR00111">
    <property type="entry name" value="ABHYDROLASE"/>
</dbReference>
<dbReference type="PANTHER" id="PTHR43798:SF33">
    <property type="entry name" value="HYDROLASE, PUTATIVE (AFU_ORTHOLOGUE AFUA_2G14860)-RELATED"/>
    <property type="match status" value="1"/>
</dbReference>
<sequence>MAYMKIKDINFYYEVKGNPDGEKTIVFLNGVMASTNSWKSYVKIFEALNFKIILHDFKGQLLSDKPKGPYRFEDHAKETRELLKALGVKKAHFIGTSYGGEVGMKFGVLFPEMVESLTLINSVSEMDETLRLFVEGWKESAGRKDGEAFFWDLAPTIYHSSFLEKDPEGLKKRARGMKNLDEEFFQGQIALYDTFLQDIYMTDELYLIKAPTLIIGGEKDLLKSIKFQEILAKNIPHAEYVVIPDCGHVTIFEKEEELKTLLLGFVMKHIRTIC</sequence>
<organism evidence="2 3">
    <name type="scientific">Isachenkonia alkalipeptolytica</name>
    <dbReference type="NCBI Taxonomy" id="2565777"/>
    <lineage>
        <taxon>Bacteria</taxon>
        <taxon>Bacillati</taxon>
        <taxon>Bacillota</taxon>
        <taxon>Clostridia</taxon>
        <taxon>Eubacteriales</taxon>
        <taxon>Clostridiaceae</taxon>
        <taxon>Isachenkonia</taxon>
    </lineage>
</organism>
<dbReference type="GO" id="GO:0046464">
    <property type="term" value="P:acylglycerol catabolic process"/>
    <property type="evidence" value="ECO:0007669"/>
    <property type="project" value="TreeGrafter"/>
</dbReference>
<keyword evidence="3" id="KW-1185">Reference proteome</keyword>
<dbReference type="GO" id="GO:0047372">
    <property type="term" value="F:monoacylglycerol lipase activity"/>
    <property type="evidence" value="ECO:0007669"/>
    <property type="project" value="TreeGrafter"/>
</dbReference>
<dbReference type="Pfam" id="PF00561">
    <property type="entry name" value="Abhydrolase_1"/>
    <property type="match status" value="1"/>
</dbReference>
<dbReference type="PANTHER" id="PTHR43798">
    <property type="entry name" value="MONOACYLGLYCEROL LIPASE"/>
    <property type="match status" value="1"/>
</dbReference>
<gene>
    <name evidence="2" type="ORF">ISALK_09250</name>
</gene>
<dbReference type="RefSeq" id="WP_160721545.1">
    <property type="nucleotide sequence ID" value="NZ_SUMG01000010.1"/>
</dbReference>
<name>A0AA43XLT3_9CLOT</name>
<proteinExistence type="predicted"/>